<feature type="binding site" evidence="4">
    <location>
        <position position="243"/>
    </location>
    <ligand>
        <name>glycerol</name>
        <dbReference type="ChEBI" id="CHEBI:17754"/>
    </ligand>
</feature>
<feature type="binding site" evidence="4">
    <location>
        <position position="408"/>
    </location>
    <ligand>
        <name>ADP</name>
        <dbReference type="ChEBI" id="CHEBI:456216"/>
    </ligand>
</feature>
<feature type="binding site" evidence="4">
    <location>
        <position position="12"/>
    </location>
    <ligand>
        <name>ATP</name>
        <dbReference type="ChEBI" id="CHEBI:30616"/>
    </ligand>
</feature>
<dbReference type="HAMAP" id="MF_00186">
    <property type="entry name" value="Glycerol_kin"/>
    <property type="match status" value="1"/>
</dbReference>
<feature type="binding site" evidence="4">
    <location>
        <position position="412"/>
    </location>
    <ligand>
        <name>ADP</name>
        <dbReference type="ChEBI" id="CHEBI:456216"/>
    </ligand>
</feature>
<evidence type="ECO:0000313" key="8">
    <source>
        <dbReference type="Proteomes" id="UP000664344"/>
    </source>
</evidence>
<feature type="binding site" evidence="4">
    <location>
        <position position="308"/>
    </location>
    <ligand>
        <name>ATP</name>
        <dbReference type="ChEBI" id="CHEBI:30616"/>
    </ligand>
</feature>
<evidence type="ECO:0000256" key="3">
    <source>
        <dbReference type="ARBA" id="ARBA00022777"/>
    </source>
</evidence>
<keyword evidence="4" id="KW-0319">Glycerol metabolism</keyword>
<proteinExistence type="inferred from homology"/>
<dbReference type="InterPro" id="IPR000577">
    <property type="entry name" value="Carb_kinase_FGGY"/>
</dbReference>
<dbReference type="CDD" id="cd07786">
    <property type="entry name" value="FGGY_EcGK_like"/>
    <property type="match status" value="1"/>
</dbReference>
<comment type="similarity">
    <text evidence="1 4">Belongs to the FGGY kinase family.</text>
</comment>
<feature type="binding site" evidence="4">
    <location>
        <position position="82"/>
    </location>
    <ligand>
        <name>glycerol</name>
        <dbReference type="ChEBI" id="CHEBI:17754"/>
    </ligand>
</feature>
<keyword evidence="8" id="KW-1185">Reference proteome</keyword>
<protein>
    <recommendedName>
        <fullName evidence="4">Glycerol kinase</fullName>
        <ecNumber evidence="4">2.7.1.30</ecNumber>
    </recommendedName>
    <alternativeName>
        <fullName evidence="4">ATP:glycerol 3-phosphotransferase</fullName>
    </alternativeName>
    <alternativeName>
        <fullName evidence="4">Glycerokinase</fullName>
        <shortName evidence="4">GK</shortName>
    </alternativeName>
</protein>
<evidence type="ECO:0000259" key="5">
    <source>
        <dbReference type="Pfam" id="PF00370"/>
    </source>
</evidence>
<dbReference type="PANTHER" id="PTHR10196:SF78">
    <property type="entry name" value="GLYCEROL KINASE"/>
    <property type="match status" value="1"/>
</dbReference>
<evidence type="ECO:0000256" key="1">
    <source>
        <dbReference type="ARBA" id="ARBA00009156"/>
    </source>
</evidence>
<dbReference type="SUPFAM" id="SSF53067">
    <property type="entry name" value="Actin-like ATPase domain"/>
    <property type="match status" value="2"/>
</dbReference>
<feature type="binding site" evidence="4">
    <location>
        <position position="244"/>
    </location>
    <ligand>
        <name>glycerol</name>
        <dbReference type="ChEBI" id="CHEBI:17754"/>
    </ligand>
</feature>
<feature type="binding site" evidence="4">
    <location>
        <position position="134"/>
    </location>
    <ligand>
        <name>glycerol</name>
        <dbReference type="ChEBI" id="CHEBI:17754"/>
    </ligand>
</feature>
<evidence type="ECO:0000256" key="4">
    <source>
        <dbReference type="HAMAP-Rule" id="MF_00186"/>
    </source>
</evidence>
<dbReference type="InterPro" id="IPR018485">
    <property type="entry name" value="FGGY_C"/>
</dbReference>
<comment type="catalytic activity">
    <reaction evidence="4">
        <text>glycerol + ATP = sn-glycerol 3-phosphate + ADP + H(+)</text>
        <dbReference type="Rhea" id="RHEA:21644"/>
        <dbReference type="ChEBI" id="CHEBI:15378"/>
        <dbReference type="ChEBI" id="CHEBI:17754"/>
        <dbReference type="ChEBI" id="CHEBI:30616"/>
        <dbReference type="ChEBI" id="CHEBI:57597"/>
        <dbReference type="ChEBI" id="CHEBI:456216"/>
        <dbReference type="EC" id="2.7.1.30"/>
    </reaction>
</comment>
<feature type="domain" description="Carbohydrate kinase FGGY C-terminal" evidence="6">
    <location>
        <begin position="260"/>
        <end position="446"/>
    </location>
</feature>
<feature type="binding site" evidence="4">
    <location>
        <position position="243"/>
    </location>
    <ligand>
        <name>sn-glycerol 3-phosphate</name>
        <dbReference type="ChEBI" id="CHEBI:57597"/>
    </ligand>
</feature>
<dbReference type="InterPro" id="IPR018484">
    <property type="entry name" value="FGGY_N"/>
</dbReference>
<gene>
    <name evidence="4 7" type="primary">glpK</name>
    <name evidence="7" type="ORF">JYP53_16225</name>
</gene>
<dbReference type="Proteomes" id="UP000664344">
    <property type="component" value="Unassembled WGS sequence"/>
</dbReference>
<dbReference type="EC" id="2.7.1.30" evidence="4"/>
<dbReference type="PANTHER" id="PTHR10196">
    <property type="entry name" value="SUGAR KINASE"/>
    <property type="match status" value="1"/>
</dbReference>
<feature type="binding site" evidence="4">
    <location>
        <position position="12"/>
    </location>
    <ligand>
        <name>sn-glycerol 3-phosphate</name>
        <dbReference type="ChEBI" id="CHEBI:57597"/>
    </ligand>
</feature>
<feature type="binding site" evidence="4">
    <location>
        <position position="12"/>
    </location>
    <ligand>
        <name>ADP</name>
        <dbReference type="ChEBI" id="CHEBI:456216"/>
    </ligand>
</feature>
<keyword evidence="3 4" id="KW-0418">Kinase</keyword>
<feature type="binding site" evidence="4">
    <location>
        <position position="408"/>
    </location>
    <ligand>
        <name>ATP</name>
        <dbReference type="ChEBI" id="CHEBI:30616"/>
    </ligand>
</feature>
<feature type="binding site" evidence="4">
    <location>
        <position position="82"/>
    </location>
    <ligand>
        <name>sn-glycerol 3-phosphate</name>
        <dbReference type="ChEBI" id="CHEBI:57597"/>
    </ligand>
</feature>
<feature type="binding site" evidence="4">
    <location>
        <position position="83"/>
    </location>
    <ligand>
        <name>glycerol</name>
        <dbReference type="ChEBI" id="CHEBI:17754"/>
    </ligand>
</feature>
<evidence type="ECO:0000313" key="7">
    <source>
        <dbReference type="EMBL" id="MBN7771456.1"/>
    </source>
</evidence>
<feature type="binding site" evidence="4">
    <location>
        <position position="83"/>
    </location>
    <ligand>
        <name>sn-glycerol 3-phosphate</name>
        <dbReference type="ChEBI" id="CHEBI:57597"/>
    </ligand>
</feature>
<feature type="binding site" evidence="4">
    <location>
        <position position="265"/>
    </location>
    <ligand>
        <name>ADP</name>
        <dbReference type="ChEBI" id="CHEBI:456216"/>
    </ligand>
</feature>
<reference evidence="7 8" key="1">
    <citation type="submission" date="2021-02" db="EMBL/GenBank/DDBJ databases">
        <title>PHA producing bacteria isolated from coastal sediment in Guangdong, Shenzhen.</title>
        <authorList>
            <person name="Zheng W."/>
            <person name="Yu S."/>
            <person name="Huang Y."/>
        </authorList>
    </citation>
    <scope>NUCLEOTIDE SEQUENCE [LARGE SCALE GENOMIC DNA]</scope>
    <source>
        <strain evidence="7 8">TN21-5</strain>
    </source>
</reference>
<dbReference type="NCBIfam" id="NF000756">
    <property type="entry name" value="PRK00047.1"/>
    <property type="match status" value="1"/>
</dbReference>
<feature type="binding site" evidence="4">
    <location>
        <position position="312"/>
    </location>
    <ligand>
        <name>ATP</name>
        <dbReference type="ChEBI" id="CHEBI:30616"/>
    </ligand>
</feature>
<dbReference type="Pfam" id="PF00370">
    <property type="entry name" value="FGGY_N"/>
    <property type="match status" value="1"/>
</dbReference>
<feature type="binding site" evidence="4">
    <location>
        <position position="308"/>
    </location>
    <ligand>
        <name>ADP</name>
        <dbReference type="ChEBI" id="CHEBI:456216"/>
    </ligand>
</feature>
<dbReference type="GO" id="GO:0004370">
    <property type="term" value="F:glycerol kinase activity"/>
    <property type="evidence" value="ECO:0007669"/>
    <property type="project" value="UniProtKB-EC"/>
</dbReference>
<keyword evidence="4" id="KW-0547">Nucleotide-binding</keyword>
<dbReference type="PIRSF" id="PIRSF000538">
    <property type="entry name" value="GlpK"/>
    <property type="match status" value="1"/>
</dbReference>
<comment type="function">
    <text evidence="4">Key enzyme in the regulation of glycerol uptake and metabolism. Catalyzes the phosphorylation of glycerol to yield sn-glycerol 3-phosphate.</text>
</comment>
<organism evidence="7 8">
    <name type="scientific">Marinobacter daepoensis</name>
    <dbReference type="NCBI Taxonomy" id="262077"/>
    <lineage>
        <taxon>Bacteria</taxon>
        <taxon>Pseudomonadati</taxon>
        <taxon>Pseudomonadota</taxon>
        <taxon>Gammaproteobacteria</taxon>
        <taxon>Pseudomonadales</taxon>
        <taxon>Marinobacteraceae</taxon>
        <taxon>Marinobacter</taxon>
    </lineage>
</organism>
<dbReference type="InterPro" id="IPR043129">
    <property type="entry name" value="ATPase_NBD"/>
</dbReference>
<name>A0ABS3BKT1_9GAMM</name>
<feature type="binding site" evidence="4">
    <location>
        <position position="14"/>
    </location>
    <ligand>
        <name>ATP</name>
        <dbReference type="ChEBI" id="CHEBI:30616"/>
    </ligand>
</feature>
<dbReference type="InterPro" id="IPR005999">
    <property type="entry name" value="Glycerol_kin"/>
</dbReference>
<evidence type="ECO:0000256" key="2">
    <source>
        <dbReference type="ARBA" id="ARBA00022679"/>
    </source>
</evidence>
<feature type="binding site" evidence="4">
    <location>
        <position position="265"/>
    </location>
    <ligand>
        <name>ATP</name>
        <dbReference type="ChEBI" id="CHEBI:30616"/>
    </ligand>
</feature>
<feature type="binding site" evidence="4">
    <location>
        <position position="134"/>
    </location>
    <ligand>
        <name>sn-glycerol 3-phosphate</name>
        <dbReference type="ChEBI" id="CHEBI:57597"/>
    </ligand>
</feature>
<dbReference type="EMBL" id="JAFKDB010000020">
    <property type="protein sequence ID" value="MBN7771456.1"/>
    <property type="molecule type" value="Genomic_DNA"/>
</dbReference>
<sequence length="493" mass="54130">MSRYLLAIDQGTTSSRAIVFDDKGIQVAVAQQEFRQYFPKDGWVEHDAMEIWDSTLTVCREALRQGKVGADELAGIGITNQRETTVIWDRVTGEPIHRAIVWQDRRTASLCTKLRQDGHEPMVVDRTGLLIDPYFSATKIAWILDTVENARQRAEAGELAFGTIDSWLLWNLTGGKRHRTDATNASRTALFNIHTQQWDPELLRLFRVPEGMLPEVLDCAAEYGVTEPECLGAPVMVAGIAGDQHAALIGQACFGPGMAKSTYGTGCFLMLNTGQQALRSENRLLTTVAYRLNGQPCYAIEGSIFVAGAAMQWLRDGLQLISHARESSAHAAEVGVNNPVYLVPAFTGLGAPHWDPNARGAILGLTRDTGIAEIVTAGLQSVCYQTKDLVRAIRNDGARLESLRVDGGMAVNDWVMQFLADILNVPVDRPRVTETTALGAAYLAGLQTGVFDSLEQITSLWACERQFLPDMTPGLRESLYAGWLDAVERVCNH</sequence>
<comment type="activity regulation">
    <text evidence="4">Inhibited by fructose 1,6-bisphosphate (FBP).</text>
</comment>
<dbReference type="Gene3D" id="3.30.420.40">
    <property type="match status" value="2"/>
</dbReference>
<feature type="domain" description="Carbohydrate kinase FGGY N-terminal" evidence="5">
    <location>
        <begin position="4"/>
        <end position="250"/>
    </location>
</feature>
<feature type="binding site" evidence="4">
    <location>
        <position position="16"/>
    </location>
    <ligand>
        <name>ADP</name>
        <dbReference type="ChEBI" id="CHEBI:456216"/>
    </ligand>
</feature>
<comment type="caution">
    <text evidence="7">The sequence shown here is derived from an EMBL/GenBank/DDBJ whole genome shotgun (WGS) entry which is preliminary data.</text>
</comment>
<evidence type="ECO:0000259" key="6">
    <source>
        <dbReference type="Pfam" id="PF02782"/>
    </source>
</evidence>
<keyword evidence="4" id="KW-0067">ATP-binding</keyword>
<accession>A0ABS3BKT1</accession>
<dbReference type="NCBIfam" id="TIGR01311">
    <property type="entry name" value="glycerol_kin"/>
    <property type="match status" value="1"/>
</dbReference>
<comment type="pathway">
    <text evidence="4">Polyol metabolism; glycerol degradation via glycerol kinase pathway; sn-glycerol 3-phosphate from glycerol: step 1/1.</text>
</comment>
<dbReference type="RefSeq" id="WP_206558238.1">
    <property type="nucleotide sequence ID" value="NZ_JAFKDB010000020.1"/>
</dbReference>
<keyword evidence="2 4" id="KW-0808">Transferase</keyword>
<feature type="binding site" evidence="4">
    <location>
        <position position="13"/>
    </location>
    <ligand>
        <name>ATP</name>
        <dbReference type="ChEBI" id="CHEBI:30616"/>
    </ligand>
</feature>
<dbReference type="Pfam" id="PF02782">
    <property type="entry name" value="FGGY_C"/>
    <property type="match status" value="1"/>
</dbReference>